<dbReference type="PANTHER" id="PTHR43081:SF11">
    <property type="entry name" value="BLR2264 PROTEIN"/>
    <property type="match status" value="1"/>
</dbReference>
<evidence type="ECO:0000259" key="1">
    <source>
        <dbReference type="PROSITE" id="PS50125"/>
    </source>
</evidence>
<evidence type="ECO:0000313" key="3">
    <source>
        <dbReference type="Proteomes" id="UP000191987"/>
    </source>
</evidence>
<dbReference type="EMBL" id="FBWG01000030">
    <property type="protein sequence ID" value="CUX46061.1"/>
    <property type="molecule type" value="Genomic_DNA"/>
</dbReference>
<dbReference type="EC" id="4.6.1.1" evidence="2"/>
<sequence length="416" mass="45937">MTLSLDTEERVSSALDELWPAEKTEILDWLITGTKDERFIDEIFVELCNRLRASGISVARGVLAFRIRHPQWLGARILWKAGLSSAEIATYGYGSENTPEYLNSPINDIHQGATEVRHRLNGEDIDEPGYTIYEDLRAEGLTDYCAWPIEHTFGKRHVATFSSDRPGGFSDSEILALKNLLPALALVSEIRLKNRMTRTLLETYVGPHAGEKILNGATTRGSGMTVGAAILICDLRNFTHISDLWPRDDVIELLNGYFDAMCDPIEEFGGEILKFMGDGLLAIFPLSDPQACENLLKAIASAQKSLVALNEINCRKGHDPLGYGIGVHVGDVMYGNIGSKTRLDFTVIGPAVNIASRLETLTKETGRNVLFSEEFVRMAGYQEKLENLGPWLLRGLETPVEVYALPHNAALTASAD</sequence>
<dbReference type="Pfam" id="PF00211">
    <property type="entry name" value="Guanylate_cyc"/>
    <property type="match status" value="1"/>
</dbReference>
<dbReference type="InterPro" id="IPR029787">
    <property type="entry name" value="Nucleotide_cyclase"/>
</dbReference>
<dbReference type="GO" id="GO:0006171">
    <property type="term" value="P:cAMP biosynthetic process"/>
    <property type="evidence" value="ECO:0007669"/>
    <property type="project" value="TreeGrafter"/>
</dbReference>
<dbReference type="PANTHER" id="PTHR43081">
    <property type="entry name" value="ADENYLATE CYCLASE, TERMINAL-DIFFERENTIATION SPECIFIC-RELATED"/>
    <property type="match status" value="1"/>
</dbReference>
<dbReference type="GO" id="GO:0035556">
    <property type="term" value="P:intracellular signal transduction"/>
    <property type="evidence" value="ECO:0007669"/>
    <property type="project" value="InterPro"/>
</dbReference>
<dbReference type="PROSITE" id="PS50125">
    <property type="entry name" value="GUANYLATE_CYCLASE_2"/>
    <property type="match status" value="1"/>
</dbReference>
<dbReference type="InterPro" id="IPR001054">
    <property type="entry name" value="A/G_cyclase"/>
</dbReference>
<dbReference type="Gene3D" id="3.30.70.1230">
    <property type="entry name" value="Nucleotide cyclase"/>
    <property type="match status" value="1"/>
</dbReference>
<accession>A0A1S7R2V4</accession>
<reference evidence="2 3" key="1">
    <citation type="submission" date="2016-01" db="EMBL/GenBank/DDBJ databases">
        <authorList>
            <person name="Oliw E.H."/>
        </authorList>
    </citation>
    <scope>NUCLEOTIDE SEQUENCE [LARGE SCALE GENOMIC DNA]</scope>
    <source>
        <strain evidence="2 3">Zutra 3-1</strain>
    </source>
</reference>
<dbReference type="CDD" id="cd07302">
    <property type="entry name" value="CHD"/>
    <property type="match status" value="1"/>
</dbReference>
<proteinExistence type="predicted"/>
<keyword evidence="2" id="KW-0456">Lyase</keyword>
<name>A0A1S7R2V4_9HYPH</name>
<feature type="domain" description="Guanylate cyclase" evidence="1">
    <location>
        <begin position="229"/>
        <end position="359"/>
    </location>
</feature>
<dbReference type="InterPro" id="IPR050697">
    <property type="entry name" value="Adenylyl/Guanylyl_Cyclase_3/4"/>
</dbReference>
<dbReference type="RefSeq" id="WP_035239147.1">
    <property type="nucleotide sequence ID" value="NZ_LT009749.1"/>
</dbReference>
<evidence type="ECO:0000313" key="2">
    <source>
        <dbReference type="EMBL" id="CUX46061.1"/>
    </source>
</evidence>
<organism evidence="2 3">
    <name type="scientific">Agrobacterium deltaense Zutra 3/1</name>
    <dbReference type="NCBI Taxonomy" id="1183427"/>
    <lineage>
        <taxon>Bacteria</taxon>
        <taxon>Pseudomonadati</taxon>
        <taxon>Pseudomonadota</taxon>
        <taxon>Alphaproteobacteria</taxon>
        <taxon>Hyphomicrobiales</taxon>
        <taxon>Rhizobiaceae</taxon>
        <taxon>Rhizobium/Agrobacterium group</taxon>
        <taxon>Agrobacterium</taxon>
    </lineage>
</organism>
<dbReference type="SUPFAM" id="SSF55073">
    <property type="entry name" value="Nucleotide cyclase"/>
    <property type="match status" value="1"/>
</dbReference>
<dbReference type="AlphaFoldDB" id="A0A1S7R2V4"/>
<protein>
    <submittedName>
        <fullName evidence="2">Putative adenylate cyclase</fullName>
        <ecNumber evidence="2">4.6.1.1</ecNumber>
    </submittedName>
</protein>
<dbReference type="GO" id="GO:0004016">
    <property type="term" value="F:adenylate cyclase activity"/>
    <property type="evidence" value="ECO:0007669"/>
    <property type="project" value="UniProtKB-EC"/>
</dbReference>
<dbReference type="Proteomes" id="UP000191987">
    <property type="component" value="Unassembled WGS sequence"/>
</dbReference>
<dbReference type="SMART" id="SM00044">
    <property type="entry name" value="CYCc"/>
    <property type="match status" value="1"/>
</dbReference>
<gene>
    <name evidence="2" type="primary">cyaA</name>
    <name evidence="2" type="ORF">AGR7C_Lc120067</name>
</gene>